<evidence type="ECO:0000313" key="1">
    <source>
        <dbReference type="EMBL" id="QQL50354.1"/>
    </source>
</evidence>
<gene>
    <name evidence="1" type="ORF">GO620_002545</name>
</gene>
<dbReference type="Proteomes" id="UP000429232">
    <property type="component" value="Chromosome"/>
</dbReference>
<reference evidence="1 2" key="1">
    <citation type="submission" date="2020-12" db="EMBL/GenBank/DDBJ databases">
        <title>HMF7856_wgs.fasta genome submission.</title>
        <authorList>
            <person name="Kang H."/>
            <person name="Kim H."/>
            <person name="Joh K."/>
        </authorList>
    </citation>
    <scope>NUCLEOTIDE SEQUENCE [LARGE SCALE GENOMIC DNA]</scope>
    <source>
        <strain evidence="1 2">HMF7856</strain>
    </source>
</reference>
<dbReference type="RefSeq" id="WP_157522349.1">
    <property type="nucleotide sequence ID" value="NZ_CP066775.1"/>
</dbReference>
<organism evidence="1 2">
    <name type="scientific">Mucilaginibacter ginkgonis</name>
    <dbReference type="NCBI Taxonomy" id="2682091"/>
    <lineage>
        <taxon>Bacteria</taxon>
        <taxon>Pseudomonadati</taxon>
        <taxon>Bacteroidota</taxon>
        <taxon>Sphingobacteriia</taxon>
        <taxon>Sphingobacteriales</taxon>
        <taxon>Sphingobacteriaceae</taxon>
        <taxon>Mucilaginibacter</taxon>
    </lineage>
</organism>
<dbReference type="AlphaFoldDB" id="A0A6I4HVP7"/>
<dbReference type="EMBL" id="CP066775">
    <property type="protein sequence ID" value="QQL50354.1"/>
    <property type="molecule type" value="Genomic_DNA"/>
</dbReference>
<proteinExistence type="predicted"/>
<dbReference type="KEGG" id="mgik:GO620_002545"/>
<keyword evidence="2" id="KW-1185">Reference proteome</keyword>
<sequence>MKAIKLLLAVLMLAASFELAGTESAQARPTEVTQRIVVRTGPVIRRRNVYVRRRAYVRRPYVRRWHRGYRRPWRRY</sequence>
<protein>
    <submittedName>
        <fullName evidence="1">Uncharacterized protein</fullName>
    </submittedName>
</protein>
<accession>A0A6I4HVP7</accession>
<evidence type="ECO:0000313" key="2">
    <source>
        <dbReference type="Proteomes" id="UP000429232"/>
    </source>
</evidence>
<name>A0A6I4HVP7_9SPHI</name>